<comment type="similarity">
    <text evidence="1 8">Belongs to the cytochrome P450 family.</text>
</comment>
<accession>A0A6P8E829</accession>
<keyword evidence="9" id="KW-1133">Transmembrane helix</keyword>
<dbReference type="GO" id="GO:0020037">
    <property type="term" value="F:heme binding"/>
    <property type="evidence" value="ECO:0007669"/>
    <property type="project" value="InterPro"/>
</dbReference>
<dbReference type="GO" id="GO:0005506">
    <property type="term" value="F:iron ion binding"/>
    <property type="evidence" value="ECO:0007669"/>
    <property type="project" value="InterPro"/>
</dbReference>
<name>A0A6P8E829_PUNGR</name>
<evidence type="ECO:0000256" key="6">
    <source>
        <dbReference type="ARBA" id="ARBA00023033"/>
    </source>
</evidence>
<dbReference type="InterPro" id="IPR017972">
    <property type="entry name" value="Cyt_P450_CS"/>
</dbReference>
<keyword evidence="9" id="KW-0472">Membrane</keyword>
<evidence type="ECO:0000256" key="4">
    <source>
        <dbReference type="ARBA" id="ARBA00023002"/>
    </source>
</evidence>
<feature type="binding site" description="axial binding residue" evidence="7">
    <location>
        <position position="471"/>
    </location>
    <ligand>
        <name>heme</name>
        <dbReference type="ChEBI" id="CHEBI:30413"/>
    </ligand>
    <ligandPart>
        <name>Fe</name>
        <dbReference type="ChEBI" id="CHEBI:18248"/>
    </ligandPart>
</feature>
<proteinExistence type="inferred from homology"/>
<dbReference type="Proteomes" id="UP000515151">
    <property type="component" value="Chromosome 7"/>
</dbReference>
<evidence type="ECO:0000256" key="7">
    <source>
        <dbReference type="PIRSR" id="PIRSR602401-1"/>
    </source>
</evidence>
<keyword evidence="3 7" id="KW-0479">Metal-binding</keyword>
<dbReference type="CDD" id="cd20654">
    <property type="entry name" value="CYP82"/>
    <property type="match status" value="1"/>
</dbReference>
<evidence type="ECO:0000256" key="1">
    <source>
        <dbReference type="ARBA" id="ARBA00010617"/>
    </source>
</evidence>
<dbReference type="PRINTS" id="PR00385">
    <property type="entry name" value="P450"/>
</dbReference>
<evidence type="ECO:0000256" key="5">
    <source>
        <dbReference type="ARBA" id="ARBA00023004"/>
    </source>
</evidence>
<evidence type="ECO:0000256" key="8">
    <source>
        <dbReference type="RuleBase" id="RU000461"/>
    </source>
</evidence>
<dbReference type="PRINTS" id="PR00463">
    <property type="entry name" value="EP450I"/>
</dbReference>
<dbReference type="GeneID" id="116214820"/>
<keyword evidence="5 7" id="KW-0408">Iron</keyword>
<dbReference type="Pfam" id="PF00067">
    <property type="entry name" value="p450"/>
    <property type="match status" value="1"/>
</dbReference>
<keyword evidence="10" id="KW-1185">Reference proteome</keyword>
<keyword evidence="9" id="KW-0812">Transmembrane</keyword>
<sequence>MMDVLLSHLILNSTMIGVLTTFIFLTYCLLRRIKASKDLQPPEAAGGWPILGHLRFLTGPELPHETLGALADKHGPIFKIRIGVHPAVVISSWELAKECFTTHDGAVLSRPKLATGKHMGYNYASPAFTPYGPYWREIRKIMMLELLSNRRLEMFNHIRESETATSLKDLYTHCIMGHDGSDHQDQVLVEMRQWFGDLNLNVFLRMIAGKRYNFGSTEISSEKEKARRVQWIIREFFHLAGLFVPSDALPFLGWLDLGGYEKAMKVIAKEMESLFAEWLEEHREKRKSGEAANGTQDFMDVLLSVLDDLKIADFDADTVNKATTTTLMAGGSDTTSLTLTWALSLLLNSPRTQRKIQDEVDAHVGRERLVRESDIDKLVYLQAVIKETFRLYPAAPLSAAREFTKDCTVGGYDIPAGSQLIVNLHKLHRDPRVWEDPDEFRPERFLTSHKNIDVKGQHFELIPFGGGRRACPGLGHAIQMAQLTLASLLHAFDITTPSDAPVDMTGSPGLTNSKATPLQVLVRPRLSPSTYT</sequence>
<dbReference type="InterPro" id="IPR050651">
    <property type="entry name" value="Plant_Cytochrome_P450_Monoox"/>
</dbReference>
<dbReference type="PANTHER" id="PTHR47947">
    <property type="entry name" value="CYTOCHROME P450 82C3-RELATED"/>
    <property type="match status" value="1"/>
</dbReference>
<feature type="transmembrane region" description="Helical" evidence="9">
    <location>
        <begin position="6"/>
        <end position="30"/>
    </location>
</feature>
<dbReference type="OrthoDB" id="2789670at2759"/>
<keyword evidence="4 8" id="KW-0560">Oxidoreductase</keyword>
<dbReference type="RefSeq" id="XP_031406157.1">
    <property type="nucleotide sequence ID" value="XM_031550297.1"/>
</dbReference>
<evidence type="ECO:0000256" key="2">
    <source>
        <dbReference type="ARBA" id="ARBA00022617"/>
    </source>
</evidence>
<dbReference type="InterPro" id="IPR001128">
    <property type="entry name" value="Cyt_P450"/>
</dbReference>
<dbReference type="FunFam" id="1.10.630.10:FF:000026">
    <property type="entry name" value="Cytochrome P450 82C4"/>
    <property type="match status" value="1"/>
</dbReference>
<dbReference type="GO" id="GO:0016709">
    <property type="term" value="F:oxidoreductase activity, acting on paired donors, with incorporation or reduction of molecular oxygen, NAD(P)H as one donor, and incorporation of one atom of oxygen"/>
    <property type="evidence" value="ECO:0007669"/>
    <property type="project" value="UniProtKB-ARBA"/>
</dbReference>
<evidence type="ECO:0000313" key="10">
    <source>
        <dbReference type="Proteomes" id="UP000515151"/>
    </source>
</evidence>
<comment type="cofactor">
    <cofactor evidence="7">
        <name>heme</name>
        <dbReference type="ChEBI" id="CHEBI:30413"/>
    </cofactor>
</comment>
<dbReference type="PROSITE" id="PS00086">
    <property type="entry name" value="CYTOCHROME_P450"/>
    <property type="match status" value="1"/>
</dbReference>
<keyword evidence="6 8" id="KW-0503">Monooxygenase</keyword>
<dbReference type="Gene3D" id="1.10.630.10">
    <property type="entry name" value="Cytochrome P450"/>
    <property type="match status" value="1"/>
</dbReference>
<gene>
    <name evidence="11" type="primary">LOC116214820</name>
</gene>
<evidence type="ECO:0000256" key="9">
    <source>
        <dbReference type="SAM" id="Phobius"/>
    </source>
</evidence>
<dbReference type="InterPro" id="IPR002401">
    <property type="entry name" value="Cyt_P450_E_grp-I"/>
</dbReference>
<dbReference type="AlphaFoldDB" id="A0A6P8E829"/>
<dbReference type="InterPro" id="IPR036396">
    <property type="entry name" value="Cyt_P450_sf"/>
</dbReference>
<organism evidence="10 11">
    <name type="scientific">Punica granatum</name>
    <name type="common">Pomegranate</name>
    <dbReference type="NCBI Taxonomy" id="22663"/>
    <lineage>
        <taxon>Eukaryota</taxon>
        <taxon>Viridiplantae</taxon>
        <taxon>Streptophyta</taxon>
        <taxon>Embryophyta</taxon>
        <taxon>Tracheophyta</taxon>
        <taxon>Spermatophyta</taxon>
        <taxon>Magnoliopsida</taxon>
        <taxon>eudicotyledons</taxon>
        <taxon>Gunneridae</taxon>
        <taxon>Pentapetalae</taxon>
        <taxon>rosids</taxon>
        <taxon>malvids</taxon>
        <taxon>Myrtales</taxon>
        <taxon>Lythraceae</taxon>
        <taxon>Punica</taxon>
    </lineage>
</organism>
<dbReference type="SUPFAM" id="SSF48264">
    <property type="entry name" value="Cytochrome P450"/>
    <property type="match status" value="1"/>
</dbReference>
<keyword evidence="2 7" id="KW-0349">Heme</keyword>
<evidence type="ECO:0000256" key="3">
    <source>
        <dbReference type="ARBA" id="ARBA00022723"/>
    </source>
</evidence>
<evidence type="ECO:0000313" key="11">
    <source>
        <dbReference type="RefSeq" id="XP_031406157.1"/>
    </source>
</evidence>
<dbReference type="PANTHER" id="PTHR47947:SF39">
    <property type="entry name" value="CYTOCHROME P450"/>
    <property type="match status" value="1"/>
</dbReference>
<reference evidence="11" key="2">
    <citation type="submission" date="2025-08" db="UniProtKB">
        <authorList>
            <consortium name="RefSeq"/>
        </authorList>
    </citation>
    <scope>IDENTIFICATION</scope>
    <source>
        <tissue evidence="11">Leaf</tissue>
    </source>
</reference>
<reference evidence="10" key="1">
    <citation type="journal article" date="2020" name="Plant Biotechnol. J.">
        <title>The pomegranate (Punica granatum L.) draft genome dissects genetic divergence between soft- and hard-seeded cultivars.</title>
        <authorList>
            <person name="Luo X."/>
            <person name="Li H."/>
            <person name="Wu Z."/>
            <person name="Yao W."/>
            <person name="Zhao P."/>
            <person name="Cao D."/>
            <person name="Yu H."/>
            <person name="Li K."/>
            <person name="Poudel K."/>
            <person name="Zhao D."/>
            <person name="Zhang F."/>
            <person name="Xia X."/>
            <person name="Chen L."/>
            <person name="Wang Q."/>
            <person name="Jing D."/>
            <person name="Cao S."/>
        </authorList>
    </citation>
    <scope>NUCLEOTIDE SEQUENCE [LARGE SCALE GENOMIC DNA]</scope>
    <source>
        <strain evidence="10">cv. Tunisia</strain>
    </source>
</reference>
<protein>
    <submittedName>
        <fullName evidence="11">Cytochrome P450 CYP82D47-like</fullName>
    </submittedName>
</protein>